<evidence type="ECO:0000259" key="2">
    <source>
        <dbReference type="Pfam" id="PF13930"/>
    </source>
</evidence>
<dbReference type="STRING" id="1167632.GCA_000286335_00296"/>
<dbReference type="RefSeq" id="WP_107557423.1">
    <property type="nucleotide sequence ID" value="NZ_PZFK01000046.1"/>
</dbReference>
<name>A0A2T4PQA6_9STAP</name>
<comment type="caution">
    <text evidence="3">The sequence shown here is derived from an EMBL/GenBank/DDBJ whole genome shotgun (WGS) entry which is preliminary data.</text>
</comment>
<dbReference type="Gene3D" id="3.40.570.10">
    <property type="entry name" value="Extracellular Endonuclease, subunit A"/>
    <property type="match status" value="1"/>
</dbReference>
<evidence type="ECO:0000313" key="3">
    <source>
        <dbReference type="EMBL" id="PTI27701.1"/>
    </source>
</evidence>
<keyword evidence="3" id="KW-0255">Endonuclease</keyword>
<sequence length="295" mass="33552">MKYIKILLALFITTTLLAGCDLEQDIKRELKKEANNQIDKGLNELTTKAFNKKSTVKTSEDDKALIKIQTNEENYALLNDNKTTLTDYDQQLINKNGRDKFWADYSDLDNLGRGRRVTALVTKQAVYSHSSKAQERPSFDSTVRLAGEYKDGTYDSFDKRWRGTESNNQIIQLDGYRGYIYNKSHSLAWSLGGDMETHNLTLGTRSQNVGSNRASEGGGMGYPETQVRNAINNHPEAKIYYDVRPVYNNDELLPRGTHVRVYSINDDGKTVNLNVWVSNTQKGVDINYKDGTYNY</sequence>
<dbReference type="Pfam" id="PF13930">
    <property type="entry name" value="Endonuclea_NS_2"/>
    <property type="match status" value="1"/>
</dbReference>
<dbReference type="GO" id="GO:0004519">
    <property type="term" value="F:endonuclease activity"/>
    <property type="evidence" value="ECO:0007669"/>
    <property type="project" value="UniProtKB-KW"/>
</dbReference>
<gene>
    <name evidence="3" type="ORF">BU072_12935</name>
</gene>
<proteinExistence type="predicted"/>
<feature type="domain" description="Type VII secretion system protein EssD-like" evidence="2">
    <location>
        <begin position="175"/>
        <end position="260"/>
    </location>
</feature>
<evidence type="ECO:0000256" key="1">
    <source>
        <dbReference type="SAM" id="SignalP"/>
    </source>
</evidence>
<feature type="signal peptide" evidence="1">
    <location>
        <begin position="1"/>
        <end position="18"/>
    </location>
</feature>
<dbReference type="InterPro" id="IPR044927">
    <property type="entry name" value="Endonuclea_NS_2"/>
</dbReference>
<organism evidence="3 4">
    <name type="scientific">Mammaliicoccus vitulinus</name>
    <dbReference type="NCBI Taxonomy" id="71237"/>
    <lineage>
        <taxon>Bacteria</taxon>
        <taxon>Bacillati</taxon>
        <taxon>Bacillota</taxon>
        <taxon>Bacilli</taxon>
        <taxon>Bacillales</taxon>
        <taxon>Staphylococcaceae</taxon>
        <taxon>Mammaliicoccus</taxon>
    </lineage>
</organism>
<dbReference type="EMBL" id="PZFK01000046">
    <property type="protein sequence ID" value="PTI27701.1"/>
    <property type="molecule type" value="Genomic_DNA"/>
</dbReference>
<keyword evidence="3" id="KW-0378">Hydrolase</keyword>
<keyword evidence="3" id="KW-0540">Nuclease</keyword>
<reference evidence="3 4" key="1">
    <citation type="journal article" date="2016" name="Front. Microbiol.">
        <title>Comprehensive Phylogenetic Analysis of Bovine Non-aureus Staphylococci Species Based on Whole-Genome Sequencing.</title>
        <authorList>
            <person name="Naushad S."/>
            <person name="Barkema H.W."/>
            <person name="Luby C."/>
            <person name="Condas L.A."/>
            <person name="Nobrega D.B."/>
            <person name="Carson D.A."/>
            <person name="De Buck J."/>
        </authorList>
    </citation>
    <scope>NUCLEOTIDE SEQUENCE [LARGE SCALE GENOMIC DNA]</scope>
    <source>
        <strain evidence="3 4">SNUC 2204</strain>
    </source>
</reference>
<accession>A0A2T4PQA6</accession>
<dbReference type="PROSITE" id="PS51257">
    <property type="entry name" value="PROKAR_LIPOPROTEIN"/>
    <property type="match status" value="1"/>
</dbReference>
<dbReference type="Proteomes" id="UP000241209">
    <property type="component" value="Unassembled WGS sequence"/>
</dbReference>
<protein>
    <submittedName>
        <fullName evidence="3">Endonuclease</fullName>
    </submittedName>
</protein>
<dbReference type="AlphaFoldDB" id="A0A2T4PQA6"/>
<feature type="chain" id="PRO_5038730936" evidence="1">
    <location>
        <begin position="19"/>
        <end position="295"/>
    </location>
</feature>
<dbReference type="InterPro" id="IPR044929">
    <property type="entry name" value="DNA/RNA_non-sp_Endonuclease_sf"/>
</dbReference>
<evidence type="ECO:0000313" key="4">
    <source>
        <dbReference type="Proteomes" id="UP000241209"/>
    </source>
</evidence>
<keyword evidence="1" id="KW-0732">Signal</keyword>